<comment type="caution">
    <text evidence="1">The sequence shown here is derived from an EMBL/GenBank/DDBJ whole genome shotgun (WGS) entry which is preliminary data.</text>
</comment>
<dbReference type="Proteomes" id="UP001231649">
    <property type="component" value="Chromosome 2"/>
</dbReference>
<protein>
    <submittedName>
        <fullName evidence="1">Uncharacterized protein</fullName>
    </submittedName>
</protein>
<dbReference type="EMBL" id="CM056778">
    <property type="protein sequence ID" value="KAJ8736106.1"/>
    <property type="molecule type" value="Genomic_DNA"/>
</dbReference>
<proteinExistence type="predicted"/>
<sequence>MVSEDTKKNLKMMEKEKEANKELKVKKYKYVAPDGGWGYLVAISTIICFSTTTSFMGSFGMMYNEYINEISMSSSGITLLNGIACLSSAFSGYFTSALLKLMSMRWLAFISSVVFAFGTLGTAFTPSTLMFYLTVGICQGIGMGILFNLACTVMNDYFDQKRVLVMSFVQTATGVTAMVAPIFVKWSIEKYGSRGTLLLIGGLSLHNFVAALLMQPVRWHMRKVEIPESTELKLLLEVNNDVKKLDTPVITLTELNNSPTKEELAKALEYPEYYEKKSGFRKFLESIIDMSLIKTFLFSCVALGPAMCITADYLYIVMVPKYFYSLGWSQDNVAMVITLYGFGDLATRVVFTIISKWMYKMGIQNIYIVGIVAAVLSRLGMLWSSSGIATMVYFTLMGVAHCSIAVLSPLVISDAVASDKFTSAMGISILLTGVLGIGVGPVVGAVRDYTNSYSKAFYVLISTYALFAVLWPIEIIVKKNKRRRNILENSKSSQLNKYSS</sequence>
<gene>
    <name evidence="1" type="ORF">PYW08_006762</name>
</gene>
<keyword evidence="2" id="KW-1185">Reference proteome</keyword>
<organism evidence="1 2">
    <name type="scientific">Mythimna loreyi</name>
    <dbReference type="NCBI Taxonomy" id="667449"/>
    <lineage>
        <taxon>Eukaryota</taxon>
        <taxon>Metazoa</taxon>
        <taxon>Ecdysozoa</taxon>
        <taxon>Arthropoda</taxon>
        <taxon>Hexapoda</taxon>
        <taxon>Insecta</taxon>
        <taxon>Pterygota</taxon>
        <taxon>Neoptera</taxon>
        <taxon>Endopterygota</taxon>
        <taxon>Lepidoptera</taxon>
        <taxon>Glossata</taxon>
        <taxon>Ditrysia</taxon>
        <taxon>Noctuoidea</taxon>
        <taxon>Noctuidae</taxon>
        <taxon>Noctuinae</taxon>
        <taxon>Hadenini</taxon>
        <taxon>Mythimna</taxon>
    </lineage>
</organism>
<reference evidence="1" key="1">
    <citation type="submission" date="2023-03" db="EMBL/GenBank/DDBJ databases">
        <title>Chromosome-level genomes of two armyworms, Mythimna separata and Mythimna loreyi, provide insights into the biosynthesis and reception of sex pheromones.</title>
        <authorList>
            <person name="Zhao H."/>
        </authorList>
    </citation>
    <scope>NUCLEOTIDE SEQUENCE</scope>
    <source>
        <strain evidence="1">BeijingLab</strain>
    </source>
</reference>
<name>A0ACC2R865_9NEOP</name>
<evidence type="ECO:0000313" key="2">
    <source>
        <dbReference type="Proteomes" id="UP001231649"/>
    </source>
</evidence>
<evidence type="ECO:0000313" key="1">
    <source>
        <dbReference type="EMBL" id="KAJ8736106.1"/>
    </source>
</evidence>
<accession>A0ACC2R865</accession>